<reference evidence="2" key="1">
    <citation type="submission" date="2024-05" db="EMBL/GenBank/DDBJ databases">
        <title>Isolation and characterization of Sporomusa carbonis sp. nov., a carboxydotrophic hydrogenogen in the genus of Sporomusa isolated from a charcoal burning pile.</title>
        <authorList>
            <person name="Boeer T."/>
            <person name="Rosenbaum F."/>
            <person name="Eysell L."/>
            <person name="Mueller V."/>
            <person name="Daniel R."/>
            <person name="Poehlein A."/>
        </authorList>
    </citation>
    <scope>NUCLEOTIDE SEQUENCE [LARGE SCALE GENOMIC DNA]</scope>
    <source>
        <strain evidence="2">DSM 10669</strain>
    </source>
</reference>
<dbReference type="InterPro" id="IPR036866">
    <property type="entry name" value="RibonucZ/Hydroxyglut_hydro"/>
</dbReference>
<dbReference type="Gene3D" id="3.60.15.10">
    <property type="entry name" value="Ribonuclease Z/Hydroxyacylglutathione hydrolase-like"/>
    <property type="match status" value="1"/>
</dbReference>
<feature type="domain" description="Metallo-beta-lactamase" evidence="1">
    <location>
        <begin position="21"/>
        <end position="195"/>
    </location>
</feature>
<evidence type="ECO:0000313" key="3">
    <source>
        <dbReference type="Proteomes" id="UP000216752"/>
    </source>
</evidence>
<gene>
    <name evidence="2" type="ORF">SPSIL_012840</name>
</gene>
<dbReference type="Pfam" id="PF00753">
    <property type="entry name" value="Lactamase_B"/>
    <property type="match status" value="1"/>
</dbReference>
<name>A0ABZ3IHT9_9FIRM</name>
<dbReference type="PANTHER" id="PTHR13754">
    <property type="entry name" value="METALLO-BETA-LACTAMASE SUPERFAMILY PROTEIN"/>
    <property type="match status" value="1"/>
</dbReference>
<dbReference type="SMART" id="SM00849">
    <property type="entry name" value="Lactamase_B"/>
    <property type="match status" value="1"/>
</dbReference>
<protein>
    <recommendedName>
        <fullName evidence="1">Metallo-beta-lactamase domain-containing protein</fullName>
    </recommendedName>
</protein>
<dbReference type="InterPro" id="IPR052926">
    <property type="entry name" value="Metallo-beta-lactamase_dom"/>
</dbReference>
<proteinExistence type="predicted"/>
<keyword evidence="3" id="KW-1185">Reference proteome</keyword>
<dbReference type="PANTHER" id="PTHR13754:SF18">
    <property type="entry name" value="7,8-DIHYDROPTERIN-6-METHYL-4-(BETA-D-RIBOFURANOSYL)-AMINOBENZENE-5'-PHOSPHATE SYNTHASE"/>
    <property type="match status" value="1"/>
</dbReference>
<dbReference type="InterPro" id="IPR001279">
    <property type="entry name" value="Metallo-B-lactamas"/>
</dbReference>
<dbReference type="InterPro" id="IPR041712">
    <property type="entry name" value="DHPS-like_MBL-fold"/>
</dbReference>
<dbReference type="EMBL" id="CP155573">
    <property type="protein sequence ID" value="XFO65175.1"/>
    <property type="molecule type" value="Genomic_DNA"/>
</dbReference>
<dbReference type="CDD" id="cd07713">
    <property type="entry name" value="DHPS-like_MBL-fold"/>
    <property type="match status" value="1"/>
</dbReference>
<evidence type="ECO:0000259" key="1">
    <source>
        <dbReference type="SMART" id="SM00849"/>
    </source>
</evidence>
<accession>A0ABZ3IHT9</accession>
<organism evidence="2 3">
    <name type="scientific">Sporomusa silvacetica DSM 10669</name>
    <dbReference type="NCBI Taxonomy" id="1123289"/>
    <lineage>
        <taxon>Bacteria</taxon>
        <taxon>Bacillati</taxon>
        <taxon>Bacillota</taxon>
        <taxon>Negativicutes</taxon>
        <taxon>Selenomonadales</taxon>
        <taxon>Sporomusaceae</taxon>
        <taxon>Sporomusa</taxon>
    </lineage>
</organism>
<dbReference type="Proteomes" id="UP000216752">
    <property type="component" value="Chromosome"/>
</dbReference>
<evidence type="ECO:0000313" key="2">
    <source>
        <dbReference type="EMBL" id="XFO65175.1"/>
    </source>
</evidence>
<sequence length="277" mass="31013">MKLTVLVDNNTIIDRYFQGEPAVSYYIECEGKRYLFDTGYSDVFLKNANKMGIDLLALDAIIISHGHNDHTWGLGELFRLYTEATFEGRRSKLPTIIAHPDAFLEKRVNGLPIGSMVSASQLKSVFSLNLSRKPVTMSDKLIFLGEIERSNSFEAINSIGETLKEGIWQEDFVLDDSALVYMSDRGLVIITGCSHSGICNIIEYAKKVSNEDRICDIIGGFHLLNPGDHQLICTTEYLKRYQIGTIHACHCTDIHSKIKLAQVVDIMEVGVGLVVEY</sequence>
<dbReference type="SUPFAM" id="SSF56281">
    <property type="entry name" value="Metallo-hydrolase/oxidoreductase"/>
    <property type="match status" value="1"/>
</dbReference>
<dbReference type="RefSeq" id="WP_094605567.1">
    <property type="nucleotide sequence ID" value="NZ_CP155573.1"/>
</dbReference>